<keyword evidence="3" id="KW-1185">Reference proteome</keyword>
<gene>
    <name evidence="2" type="ORF">SCHPADRAFT_356117</name>
</gene>
<sequence>MLFIFHLMHLRLYRTRAWHASSSSESTSSALPLLPGTSALLQICALVERLYEDWKSSPAGPPLHGLELQATRQQGNKVTTRICGKDKRTTLVHEALRMEPLWVGLSENYDAPSYHSPVVFANLIIGQEQVCYKDVR</sequence>
<evidence type="ECO:0000256" key="1">
    <source>
        <dbReference type="SAM" id="SignalP"/>
    </source>
</evidence>
<evidence type="ECO:0000313" key="3">
    <source>
        <dbReference type="Proteomes" id="UP000053477"/>
    </source>
</evidence>
<dbReference type="Proteomes" id="UP000053477">
    <property type="component" value="Unassembled WGS sequence"/>
</dbReference>
<accession>A0A0H2RPQ6</accession>
<proteinExistence type="predicted"/>
<evidence type="ECO:0000313" key="2">
    <source>
        <dbReference type="EMBL" id="KLO13592.1"/>
    </source>
</evidence>
<dbReference type="InParanoid" id="A0A0H2RPQ6"/>
<organism evidence="2 3">
    <name type="scientific">Schizopora paradoxa</name>
    <dbReference type="NCBI Taxonomy" id="27342"/>
    <lineage>
        <taxon>Eukaryota</taxon>
        <taxon>Fungi</taxon>
        <taxon>Dikarya</taxon>
        <taxon>Basidiomycota</taxon>
        <taxon>Agaricomycotina</taxon>
        <taxon>Agaricomycetes</taxon>
        <taxon>Hymenochaetales</taxon>
        <taxon>Schizoporaceae</taxon>
        <taxon>Schizopora</taxon>
    </lineage>
</organism>
<name>A0A0H2RPQ6_9AGAM</name>
<feature type="chain" id="PRO_5005202066" evidence="1">
    <location>
        <begin position="18"/>
        <end position="136"/>
    </location>
</feature>
<feature type="signal peptide" evidence="1">
    <location>
        <begin position="1"/>
        <end position="17"/>
    </location>
</feature>
<dbReference type="EMBL" id="KQ085957">
    <property type="protein sequence ID" value="KLO13592.1"/>
    <property type="molecule type" value="Genomic_DNA"/>
</dbReference>
<protein>
    <submittedName>
        <fullName evidence="2">Uncharacterized protein</fullName>
    </submittedName>
</protein>
<reference evidence="2 3" key="1">
    <citation type="submission" date="2015-04" db="EMBL/GenBank/DDBJ databases">
        <title>Complete genome sequence of Schizopora paradoxa KUC8140, a cosmopolitan wood degrader in East Asia.</title>
        <authorList>
            <consortium name="DOE Joint Genome Institute"/>
            <person name="Min B."/>
            <person name="Park H."/>
            <person name="Jang Y."/>
            <person name="Kim J.-J."/>
            <person name="Kim K.H."/>
            <person name="Pangilinan J."/>
            <person name="Lipzen A."/>
            <person name="Riley R."/>
            <person name="Grigoriev I.V."/>
            <person name="Spatafora J.W."/>
            <person name="Choi I.-G."/>
        </authorList>
    </citation>
    <scope>NUCLEOTIDE SEQUENCE [LARGE SCALE GENOMIC DNA]</scope>
    <source>
        <strain evidence="2 3">KUC8140</strain>
    </source>
</reference>
<dbReference type="AlphaFoldDB" id="A0A0H2RPQ6"/>
<keyword evidence="1" id="KW-0732">Signal</keyword>